<comment type="similarity">
    <text evidence="1 4">Belongs to the UreD family.</text>
</comment>
<evidence type="ECO:0000256" key="2">
    <source>
        <dbReference type="ARBA" id="ARBA00022988"/>
    </source>
</evidence>
<comment type="function">
    <text evidence="4">Required for maturation of urease via the functional incorporation of the urease nickel metallocenter.</text>
</comment>
<dbReference type="EMBL" id="JBELOE010000083">
    <property type="protein sequence ID" value="MER2491126.1"/>
    <property type="molecule type" value="Genomic_DNA"/>
</dbReference>
<protein>
    <recommendedName>
        <fullName evidence="4">Urease accessory protein UreD</fullName>
    </recommendedName>
</protein>
<gene>
    <name evidence="4" type="primary">ureD</name>
    <name evidence="5" type="ORF">ABS311_04445</name>
</gene>
<keyword evidence="3 4" id="KW-0143">Chaperone</keyword>
<dbReference type="InterPro" id="IPR002669">
    <property type="entry name" value="UreD"/>
</dbReference>
<dbReference type="Proteomes" id="UP001467690">
    <property type="component" value="Unassembled WGS sequence"/>
</dbReference>
<keyword evidence="4" id="KW-0963">Cytoplasm</keyword>
<evidence type="ECO:0000256" key="1">
    <source>
        <dbReference type="ARBA" id="ARBA00007177"/>
    </source>
</evidence>
<proteinExistence type="inferred from homology"/>
<evidence type="ECO:0000256" key="4">
    <source>
        <dbReference type="HAMAP-Rule" id="MF_01384"/>
    </source>
</evidence>
<dbReference type="RefSeq" id="WP_350400836.1">
    <property type="nucleotide sequence ID" value="NZ_JBELOE010000083.1"/>
</dbReference>
<comment type="caution">
    <text evidence="5">The sequence shown here is derived from an EMBL/GenBank/DDBJ whole genome shotgun (WGS) entry which is preliminary data.</text>
</comment>
<evidence type="ECO:0000313" key="5">
    <source>
        <dbReference type="EMBL" id="MER2491126.1"/>
    </source>
</evidence>
<keyword evidence="6" id="KW-1185">Reference proteome</keyword>
<comment type="subunit">
    <text evidence="4">UreD, UreF and UreG form a complex that acts as a GTP-hydrolysis-dependent molecular chaperone, activating the urease apoprotein by helping to assemble the nickel containing metallocenter of UreC. The UreE protein probably delivers the nickel.</text>
</comment>
<evidence type="ECO:0000313" key="6">
    <source>
        <dbReference type="Proteomes" id="UP001467690"/>
    </source>
</evidence>
<evidence type="ECO:0000256" key="3">
    <source>
        <dbReference type="ARBA" id="ARBA00023186"/>
    </source>
</evidence>
<dbReference type="PANTHER" id="PTHR33643:SF1">
    <property type="entry name" value="UREASE ACCESSORY PROTEIN D"/>
    <property type="match status" value="1"/>
</dbReference>
<organism evidence="5 6">
    <name type="scientific">Catenovulum sediminis</name>
    <dbReference type="NCBI Taxonomy" id="1740262"/>
    <lineage>
        <taxon>Bacteria</taxon>
        <taxon>Pseudomonadati</taxon>
        <taxon>Pseudomonadota</taxon>
        <taxon>Gammaproteobacteria</taxon>
        <taxon>Alteromonadales</taxon>
        <taxon>Alteromonadaceae</taxon>
        <taxon>Catenovulum</taxon>
    </lineage>
</organism>
<keyword evidence="2 4" id="KW-0996">Nickel insertion</keyword>
<dbReference type="HAMAP" id="MF_01384">
    <property type="entry name" value="UreD"/>
    <property type="match status" value="1"/>
</dbReference>
<reference evidence="5 6" key="1">
    <citation type="submission" date="2024-06" db="EMBL/GenBank/DDBJ databases">
        <authorList>
            <person name="Chen R.Y."/>
        </authorList>
    </citation>
    <scope>NUCLEOTIDE SEQUENCE [LARGE SCALE GENOMIC DNA]</scope>
    <source>
        <strain evidence="5 6">D2</strain>
    </source>
</reference>
<comment type="subcellular location">
    <subcellularLocation>
        <location evidence="4">Cytoplasm</location>
    </subcellularLocation>
</comment>
<dbReference type="Pfam" id="PF01774">
    <property type="entry name" value="UreD"/>
    <property type="match status" value="1"/>
</dbReference>
<dbReference type="PANTHER" id="PTHR33643">
    <property type="entry name" value="UREASE ACCESSORY PROTEIN D"/>
    <property type="match status" value="1"/>
</dbReference>
<accession>A0ABV1REC4</accession>
<name>A0ABV1REC4_9ALTE</name>
<sequence length="307" mass="33934">MNQTAVAINPTELTSESQRSWIANLNLTFSSTEQGSRLSSVERNGPLSVQKAFYPEGPDCAHVYLLHPPAGIVSGDELHLSARLNAASHALLTTPGANRFYRAREDASLGTSLQLQKTHYQLAEHAILEHLPQETLIYSGADAINQLMVEMSADSMYFGWDIISLGLPAVDKPFVQGAFTQKTQLLIDGKLAFHDVLKVNQQNGLLHHVAGLRGHSIVGTFLIAAPAQLSSDKNQQKCSELLDIFRQKVEQLNACREISISALDGVFVIRYLGQRSSRCKFLFAAIWQLARLHLCQLAAHQPRIWLT</sequence>